<dbReference type="SUPFAM" id="SSF55331">
    <property type="entry name" value="Tautomerase/MIF"/>
    <property type="match status" value="1"/>
</dbReference>
<dbReference type="Pfam" id="PF01361">
    <property type="entry name" value="Tautomerase"/>
    <property type="match status" value="1"/>
</dbReference>
<dbReference type="EMBL" id="FNLO01000003">
    <property type="protein sequence ID" value="SDV47454.1"/>
    <property type="molecule type" value="Genomic_DNA"/>
</dbReference>
<dbReference type="PANTHER" id="PTHR35530:SF1">
    <property type="entry name" value="2-HYDROXYMUCONATE TAUTOMERASE"/>
    <property type="match status" value="1"/>
</dbReference>
<dbReference type="AlphaFoldDB" id="A0A1H2PLP9"/>
<accession>A0A1H2PLP9</accession>
<dbReference type="RefSeq" id="WP_139169517.1">
    <property type="nucleotide sequence ID" value="NZ_FNLO01000003.1"/>
</dbReference>
<evidence type="ECO:0000313" key="5">
    <source>
        <dbReference type="Proteomes" id="UP000243719"/>
    </source>
</evidence>
<proteinExistence type="inferred from homology"/>
<gene>
    <name evidence="4" type="ORF">SAMN05216551_10324</name>
</gene>
<dbReference type="GO" id="GO:0016853">
    <property type="term" value="F:isomerase activity"/>
    <property type="evidence" value="ECO:0007669"/>
    <property type="project" value="UniProtKB-KW"/>
</dbReference>
<comment type="similarity">
    <text evidence="1">Belongs to the 4-oxalocrotonate tautomerase family.</text>
</comment>
<dbReference type="Proteomes" id="UP000243719">
    <property type="component" value="Unassembled WGS sequence"/>
</dbReference>
<protein>
    <submittedName>
        <fullName evidence="4">4-oxalocrotonate tautomerase</fullName>
    </submittedName>
</protein>
<reference evidence="5" key="1">
    <citation type="submission" date="2016-09" db="EMBL/GenBank/DDBJ databases">
        <authorList>
            <person name="Varghese N."/>
            <person name="Submissions S."/>
        </authorList>
    </citation>
    <scope>NUCLEOTIDE SEQUENCE [LARGE SCALE GENOMIC DNA]</scope>
    <source>
        <strain evidence="5">JS23</strain>
    </source>
</reference>
<dbReference type="Gene3D" id="3.30.429.10">
    <property type="entry name" value="Macrophage Migration Inhibitory Factor"/>
    <property type="match status" value="2"/>
</dbReference>
<dbReference type="InterPro" id="IPR004370">
    <property type="entry name" value="4-OT-like_dom"/>
</dbReference>
<keyword evidence="5" id="KW-1185">Reference proteome</keyword>
<keyword evidence="2" id="KW-0413">Isomerase</keyword>
<evidence type="ECO:0000256" key="1">
    <source>
        <dbReference type="ARBA" id="ARBA00006723"/>
    </source>
</evidence>
<dbReference type="OrthoDB" id="8561934at2"/>
<feature type="domain" description="4-oxalocrotonate tautomerase-like" evidence="3">
    <location>
        <begin position="64"/>
        <end position="117"/>
    </location>
</feature>
<evidence type="ECO:0000256" key="2">
    <source>
        <dbReference type="ARBA" id="ARBA00023235"/>
    </source>
</evidence>
<sequence length="144" mass="15660">MPFARLTLQHEPSVQTRRLVAEALTQSIADLLGKRYELTSVLIETAHAGVWTVGASEPQSAAHLEVRVTAGTNTPAQKRAFVAAATTLLRRYFVDLPLATYVVVMEVPGTDWGYDGRTQADRAASTADATSFGQEPSQCRCRPQ</sequence>
<dbReference type="STRING" id="1770053.SAMN05216551_10324"/>
<organism evidence="4 5">
    <name type="scientific">Chitinasiproducens palmae</name>
    <dbReference type="NCBI Taxonomy" id="1770053"/>
    <lineage>
        <taxon>Bacteria</taxon>
        <taxon>Pseudomonadati</taxon>
        <taxon>Pseudomonadota</taxon>
        <taxon>Betaproteobacteria</taxon>
        <taxon>Burkholderiales</taxon>
        <taxon>Burkholderiaceae</taxon>
        <taxon>Chitinasiproducens</taxon>
    </lineage>
</organism>
<name>A0A1H2PLP9_9BURK</name>
<dbReference type="InterPro" id="IPR014347">
    <property type="entry name" value="Tautomerase/MIF_sf"/>
</dbReference>
<evidence type="ECO:0000313" key="4">
    <source>
        <dbReference type="EMBL" id="SDV47454.1"/>
    </source>
</evidence>
<evidence type="ECO:0000259" key="3">
    <source>
        <dbReference type="Pfam" id="PF01361"/>
    </source>
</evidence>
<dbReference type="PANTHER" id="PTHR35530">
    <property type="entry name" value="TAUTOMERASE-RELATED"/>
    <property type="match status" value="1"/>
</dbReference>